<protein>
    <submittedName>
        <fullName evidence="1">Uncharacterized protein</fullName>
    </submittedName>
</protein>
<proteinExistence type="predicted"/>
<dbReference type="AlphaFoldDB" id="A0A3B0XNA3"/>
<sequence>MLMAFLEKNFEAMPAVEKVGATSSLTLGLLFALATGGAGAAASAAAKAPPLLRLSVK</sequence>
<reference evidence="1" key="1">
    <citation type="submission" date="2018-06" db="EMBL/GenBank/DDBJ databases">
        <authorList>
            <person name="Zhirakovskaya E."/>
        </authorList>
    </citation>
    <scope>NUCLEOTIDE SEQUENCE</scope>
</reference>
<dbReference type="EMBL" id="UOFJ01000385">
    <property type="protein sequence ID" value="VAW69001.1"/>
    <property type="molecule type" value="Genomic_DNA"/>
</dbReference>
<evidence type="ECO:0000313" key="1">
    <source>
        <dbReference type="EMBL" id="VAW69001.1"/>
    </source>
</evidence>
<organism evidence="1">
    <name type="scientific">hydrothermal vent metagenome</name>
    <dbReference type="NCBI Taxonomy" id="652676"/>
    <lineage>
        <taxon>unclassified sequences</taxon>
        <taxon>metagenomes</taxon>
        <taxon>ecological metagenomes</taxon>
    </lineage>
</organism>
<gene>
    <name evidence="1" type="ORF">MNBD_GAMMA10-2371</name>
</gene>
<name>A0A3B0XNA3_9ZZZZ</name>
<accession>A0A3B0XNA3</accession>